<proteinExistence type="predicted"/>
<evidence type="ECO:0000313" key="2">
    <source>
        <dbReference type="Proteomes" id="UP000621500"/>
    </source>
</evidence>
<dbReference type="EMBL" id="BONX01000004">
    <property type="protein sequence ID" value="GIG94446.1"/>
    <property type="molecule type" value="Genomic_DNA"/>
</dbReference>
<dbReference type="Proteomes" id="UP000621500">
    <property type="component" value="Unassembled WGS sequence"/>
</dbReference>
<accession>A0ABQ4EI89</accession>
<comment type="caution">
    <text evidence="1">The sequence shown here is derived from an EMBL/GenBank/DDBJ whole genome shotgun (WGS) entry which is preliminary data.</text>
</comment>
<name>A0ABQ4EI89_9ACTN</name>
<organism evidence="1 2">
    <name type="scientific">Plantactinospora mayteni</name>
    <dbReference type="NCBI Taxonomy" id="566021"/>
    <lineage>
        <taxon>Bacteria</taxon>
        <taxon>Bacillati</taxon>
        <taxon>Actinomycetota</taxon>
        <taxon>Actinomycetes</taxon>
        <taxon>Micromonosporales</taxon>
        <taxon>Micromonosporaceae</taxon>
        <taxon>Plantactinospora</taxon>
    </lineage>
</organism>
<protein>
    <submittedName>
        <fullName evidence="1">Uncharacterized protein</fullName>
    </submittedName>
</protein>
<sequence>MCRGGSRQNCRWRSTSPARLPNNRLALFGTDSNNVGRYGAETRRRRFTVLHAGYPAERPAERRRSATAATGVRDPAAGDVPAALRYICPQGLDVVIDAVPAARLTATGRPSG</sequence>
<gene>
    <name evidence="1" type="ORF">Pma05_10190</name>
</gene>
<reference evidence="1 2" key="1">
    <citation type="submission" date="2021-01" db="EMBL/GenBank/DDBJ databases">
        <title>Whole genome shotgun sequence of Plantactinospora mayteni NBRC 109088.</title>
        <authorList>
            <person name="Komaki H."/>
            <person name="Tamura T."/>
        </authorList>
    </citation>
    <scope>NUCLEOTIDE SEQUENCE [LARGE SCALE GENOMIC DNA]</scope>
    <source>
        <strain evidence="1 2">NBRC 109088</strain>
    </source>
</reference>
<evidence type="ECO:0000313" key="1">
    <source>
        <dbReference type="EMBL" id="GIG94446.1"/>
    </source>
</evidence>
<keyword evidence="2" id="KW-1185">Reference proteome</keyword>